<accession>A0ABW4BP24</accession>
<proteinExistence type="predicted"/>
<dbReference type="Proteomes" id="UP001597191">
    <property type="component" value="Unassembled WGS sequence"/>
</dbReference>
<sequence length="113" mass="13044">MATFKQLKQQVKQTLNFFFDLDNSDQPTKKIDVQHNLPTINPELLQAQMSALVTKPQTVSLQIKADQPNRHQTQFLVGQFRTVNWQNGTAVFRISHSNLIQLIRFDQIIRIAA</sequence>
<evidence type="ECO:0000313" key="2">
    <source>
        <dbReference type="Proteomes" id="UP001597191"/>
    </source>
</evidence>
<name>A0ABW4BP24_9LACO</name>
<keyword evidence="2" id="KW-1185">Reference proteome</keyword>
<protein>
    <submittedName>
        <fullName evidence="1">Uncharacterized protein</fullName>
    </submittedName>
</protein>
<organism evidence="1 2">
    <name type="scientific">Lapidilactobacillus gannanensis</name>
    <dbReference type="NCBI Taxonomy" id="2486002"/>
    <lineage>
        <taxon>Bacteria</taxon>
        <taxon>Bacillati</taxon>
        <taxon>Bacillota</taxon>
        <taxon>Bacilli</taxon>
        <taxon>Lactobacillales</taxon>
        <taxon>Lactobacillaceae</taxon>
        <taxon>Lapidilactobacillus</taxon>
    </lineage>
</organism>
<evidence type="ECO:0000313" key="1">
    <source>
        <dbReference type="EMBL" id="MFD1411972.1"/>
    </source>
</evidence>
<dbReference type="EMBL" id="JBHTOH010000091">
    <property type="protein sequence ID" value="MFD1411972.1"/>
    <property type="molecule type" value="Genomic_DNA"/>
</dbReference>
<comment type="caution">
    <text evidence="1">The sequence shown here is derived from an EMBL/GenBank/DDBJ whole genome shotgun (WGS) entry which is preliminary data.</text>
</comment>
<dbReference type="RefSeq" id="WP_125649153.1">
    <property type="nucleotide sequence ID" value="NZ_JBHTOH010000091.1"/>
</dbReference>
<gene>
    <name evidence="1" type="ORF">ACFQ4R_10320</name>
</gene>
<reference evidence="2" key="1">
    <citation type="journal article" date="2019" name="Int. J. Syst. Evol. Microbiol.">
        <title>The Global Catalogue of Microorganisms (GCM) 10K type strain sequencing project: providing services to taxonomists for standard genome sequencing and annotation.</title>
        <authorList>
            <consortium name="The Broad Institute Genomics Platform"/>
            <consortium name="The Broad Institute Genome Sequencing Center for Infectious Disease"/>
            <person name="Wu L."/>
            <person name="Ma J."/>
        </authorList>
    </citation>
    <scope>NUCLEOTIDE SEQUENCE [LARGE SCALE GENOMIC DNA]</scope>
    <source>
        <strain evidence="2">CCM 8937</strain>
    </source>
</reference>